<protein>
    <submittedName>
        <fullName evidence="2">Antibiotic biosynthesis monooxygenase</fullName>
    </submittedName>
</protein>
<name>A0A315EFP6_9BURK</name>
<reference evidence="2 3" key="1">
    <citation type="submission" date="2017-04" db="EMBL/GenBank/DDBJ databases">
        <title>Unexpected and diverse lifestyles within the genus Limnohabitans.</title>
        <authorList>
            <person name="Kasalicky V."/>
            <person name="Mehrshad M."/>
            <person name="Andrei S.-A."/>
            <person name="Salcher M."/>
            <person name="Kratochvilova H."/>
            <person name="Simek K."/>
            <person name="Ghai R."/>
        </authorList>
    </citation>
    <scope>NUCLEOTIDE SEQUENCE [LARGE SCALE GENOMIC DNA]</scope>
    <source>
        <strain evidence="2 3">II-B4</strain>
    </source>
</reference>
<dbReference type="OrthoDB" id="9798157at2"/>
<evidence type="ECO:0000313" key="3">
    <source>
        <dbReference type="Proteomes" id="UP000250790"/>
    </source>
</evidence>
<organism evidence="2 3">
    <name type="scientific">Limnohabitans parvus II-B4</name>
    <dbReference type="NCBI Taxonomy" id="1293052"/>
    <lineage>
        <taxon>Bacteria</taxon>
        <taxon>Pseudomonadati</taxon>
        <taxon>Pseudomonadota</taxon>
        <taxon>Betaproteobacteria</taxon>
        <taxon>Burkholderiales</taxon>
        <taxon>Comamonadaceae</taxon>
        <taxon>Limnohabitans</taxon>
    </lineage>
</organism>
<keyword evidence="2" id="KW-0560">Oxidoreductase</keyword>
<keyword evidence="3" id="KW-1185">Reference proteome</keyword>
<dbReference type="EMBL" id="NESN01000001">
    <property type="protein sequence ID" value="PUE55425.1"/>
    <property type="molecule type" value="Genomic_DNA"/>
</dbReference>
<dbReference type="PROSITE" id="PS51725">
    <property type="entry name" value="ABM"/>
    <property type="match status" value="1"/>
</dbReference>
<dbReference type="Pfam" id="PF03992">
    <property type="entry name" value="ABM"/>
    <property type="match status" value="1"/>
</dbReference>
<dbReference type="SUPFAM" id="SSF54909">
    <property type="entry name" value="Dimeric alpha+beta barrel"/>
    <property type="match status" value="1"/>
</dbReference>
<dbReference type="InterPro" id="IPR007138">
    <property type="entry name" value="ABM_dom"/>
</dbReference>
<evidence type="ECO:0000313" key="2">
    <source>
        <dbReference type="EMBL" id="PUE55425.1"/>
    </source>
</evidence>
<dbReference type="Proteomes" id="UP000250790">
    <property type="component" value="Unassembled WGS sequence"/>
</dbReference>
<gene>
    <name evidence="2" type="ORF">B9Z37_02335</name>
</gene>
<dbReference type="GO" id="GO:0004497">
    <property type="term" value="F:monooxygenase activity"/>
    <property type="evidence" value="ECO:0007669"/>
    <property type="project" value="UniProtKB-KW"/>
</dbReference>
<proteinExistence type="predicted"/>
<sequence>MILELADIRIHPGQQAAFEKAIELGLNTVACKAKGFQGGKVNRGIESPERYVLQIFWDTLEDHTVGFRESPLFTEWRAIVGPFFAAPPHVEHFELTAKSA</sequence>
<dbReference type="AlphaFoldDB" id="A0A315EFP6"/>
<evidence type="ECO:0000259" key="1">
    <source>
        <dbReference type="PROSITE" id="PS51725"/>
    </source>
</evidence>
<accession>A0A315EFP6</accession>
<dbReference type="InterPro" id="IPR011008">
    <property type="entry name" value="Dimeric_a/b-barrel"/>
</dbReference>
<feature type="domain" description="ABM" evidence="1">
    <location>
        <begin position="2"/>
        <end position="93"/>
    </location>
</feature>
<comment type="caution">
    <text evidence="2">The sequence shown here is derived from an EMBL/GenBank/DDBJ whole genome shotgun (WGS) entry which is preliminary data.</text>
</comment>
<dbReference type="Gene3D" id="3.30.70.100">
    <property type="match status" value="1"/>
</dbReference>
<keyword evidence="2" id="KW-0503">Monooxygenase</keyword>
<dbReference type="RefSeq" id="WP_108311421.1">
    <property type="nucleotide sequence ID" value="NZ_NESN01000001.1"/>
</dbReference>